<feature type="domain" description="Reverse transcriptase" evidence="1">
    <location>
        <begin position="17"/>
        <end position="91"/>
    </location>
</feature>
<keyword evidence="2" id="KW-0695">RNA-directed DNA polymerase</keyword>
<evidence type="ECO:0000313" key="2">
    <source>
        <dbReference type="EMBL" id="GBP76908.1"/>
    </source>
</evidence>
<reference evidence="2 3" key="1">
    <citation type="journal article" date="2019" name="Commun. Biol.">
        <title>The bagworm genome reveals a unique fibroin gene that provides high tensile strength.</title>
        <authorList>
            <person name="Kono N."/>
            <person name="Nakamura H."/>
            <person name="Ohtoshi R."/>
            <person name="Tomita M."/>
            <person name="Numata K."/>
            <person name="Arakawa K."/>
        </authorList>
    </citation>
    <scope>NUCLEOTIDE SEQUENCE [LARGE SCALE GENOMIC DNA]</scope>
</reference>
<dbReference type="InterPro" id="IPR000477">
    <property type="entry name" value="RT_dom"/>
</dbReference>
<proteinExistence type="predicted"/>
<name>A0A4C1YLA4_EUMVA</name>
<dbReference type="AlphaFoldDB" id="A0A4C1YLA4"/>
<dbReference type="Proteomes" id="UP000299102">
    <property type="component" value="Unassembled WGS sequence"/>
</dbReference>
<comment type="caution">
    <text evidence="2">The sequence shown here is derived from an EMBL/GenBank/DDBJ whole genome shotgun (WGS) entry which is preliminary data.</text>
</comment>
<dbReference type="GO" id="GO:0003964">
    <property type="term" value="F:RNA-directed DNA polymerase activity"/>
    <property type="evidence" value="ECO:0007669"/>
    <property type="project" value="UniProtKB-KW"/>
</dbReference>
<organism evidence="2 3">
    <name type="scientific">Eumeta variegata</name>
    <name type="common">Bagworm moth</name>
    <name type="synonym">Eumeta japonica</name>
    <dbReference type="NCBI Taxonomy" id="151549"/>
    <lineage>
        <taxon>Eukaryota</taxon>
        <taxon>Metazoa</taxon>
        <taxon>Ecdysozoa</taxon>
        <taxon>Arthropoda</taxon>
        <taxon>Hexapoda</taxon>
        <taxon>Insecta</taxon>
        <taxon>Pterygota</taxon>
        <taxon>Neoptera</taxon>
        <taxon>Endopterygota</taxon>
        <taxon>Lepidoptera</taxon>
        <taxon>Glossata</taxon>
        <taxon>Ditrysia</taxon>
        <taxon>Tineoidea</taxon>
        <taxon>Psychidae</taxon>
        <taxon>Oiketicinae</taxon>
        <taxon>Eumeta</taxon>
    </lineage>
</organism>
<dbReference type="Pfam" id="PF00078">
    <property type="entry name" value="RVT_1"/>
    <property type="match status" value="1"/>
</dbReference>
<dbReference type="EMBL" id="BGZK01001309">
    <property type="protein sequence ID" value="GBP76908.1"/>
    <property type="molecule type" value="Genomic_DNA"/>
</dbReference>
<protein>
    <submittedName>
        <fullName evidence="2">RNA-directed DNA polymerase from mobile element jockey</fullName>
    </submittedName>
</protein>
<evidence type="ECO:0000259" key="1">
    <source>
        <dbReference type="Pfam" id="PF00078"/>
    </source>
</evidence>
<gene>
    <name evidence="2" type="primary">pol</name>
    <name evidence="2" type="ORF">EVAR_52596_1</name>
</gene>
<accession>A0A4C1YLA4</accession>
<evidence type="ECO:0000313" key="3">
    <source>
        <dbReference type="Proteomes" id="UP000299102"/>
    </source>
</evidence>
<keyword evidence="2" id="KW-0548">Nucleotidyltransferase</keyword>
<dbReference type="OrthoDB" id="416454at2759"/>
<sequence>MAAGGDEFRPAPPPKINPWNKFPTRVTSEQQVRLDNTYSSMRPIKAGVPQGSTLSRLLYSAYVNDIPRPSTGVQLALFADDTAFYLRSNSIVNIPPRHLGHQSGALAAPPGVPSEVSSPYCKHHVTSYAEPFRCIVAVVLRPPHVKLVLKYRSRNIHAVHRFTHTAGNPFYEFTGYSFRKSNRGPRATRAASCVHRAFICRLSGPRRPPVLPARRDDVRENGLYKNMLCNPLMMCTPSPKPVFSNNVSEAVTSVDSSPPARMHWVRARMNRAVNLCHFKLHVPRCKCTPSDYLEVSPRRAAGTGGALPPAQLSRRRWLRHSAVHPPQSVREQTVYRIHCVVLDCT</sequence>
<keyword evidence="3" id="KW-1185">Reference proteome</keyword>
<keyword evidence="2" id="KW-0808">Transferase</keyword>